<proteinExistence type="predicted"/>
<organism evidence="1 2">
    <name type="scientific">Phlebiopsis gigantea (strain 11061_1 CR5-6)</name>
    <name type="common">White-rot fungus</name>
    <name type="synonym">Peniophora gigantea</name>
    <dbReference type="NCBI Taxonomy" id="745531"/>
    <lineage>
        <taxon>Eukaryota</taxon>
        <taxon>Fungi</taxon>
        <taxon>Dikarya</taxon>
        <taxon>Basidiomycota</taxon>
        <taxon>Agaricomycotina</taxon>
        <taxon>Agaricomycetes</taxon>
        <taxon>Polyporales</taxon>
        <taxon>Phanerochaetaceae</taxon>
        <taxon>Phlebiopsis</taxon>
    </lineage>
</organism>
<name>A0A0C3S4U8_PHLG1</name>
<gene>
    <name evidence="1" type="ORF">PHLGIDRAFT_163270</name>
</gene>
<sequence length="279" mass="30878">MSPATHQTSSSKASYSFQVYDRPGLTLPPSNHTQLIHDLRALASTCLDPIPDYQCLSYSPYALDDKLIVVMHPSGAPHHVVAFVSAVYLSIALAPGSAPTTVLHTGLTCVAPGSRRQGLLAPLFLRLFGHLRAQPAFARGLWLTSLAEVASSLGNIAQYAADVFPAPGSGRPSATHLRIADAVAERYRDAMLIEPGARFDRDSFVFRGSNPLGSCFRKDTEDVRYHHRDRKVNEYYRGLLGRNEGNEVLQVGFLDWEKVFGMVDKVQRVESWMRERARL</sequence>
<dbReference type="AlphaFoldDB" id="A0A0C3S4U8"/>
<dbReference type="OrthoDB" id="4841025at2759"/>
<keyword evidence="2" id="KW-1185">Reference proteome</keyword>
<protein>
    <submittedName>
        <fullName evidence="1">Uncharacterized protein</fullName>
    </submittedName>
</protein>
<evidence type="ECO:0000313" key="1">
    <source>
        <dbReference type="EMBL" id="KIP05232.1"/>
    </source>
</evidence>
<dbReference type="EMBL" id="KN840549">
    <property type="protein sequence ID" value="KIP05232.1"/>
    <property type="molecule type" value="Genomic_DNA"/>
</dbReference>
<evidence type="ECO:0000313" key="2">
    <source>
        <dbReference type="Proteomes" id="UP000053257"/>
    </source>
</evidence>
<dbReference type="STRING" id="745531.A0A0C3S4U8"/>
<accession>A0A0C3S4U8</accession>
<dbReference type="Proteomes" id="UP000053257">
    <property type="component" value="Unassembled WGS sequence"/>
</dbReference>
<dbReference type="HOGENOM" id="CLU_087053_0_0_1"/>
<reference evidence="1 2" key="1">
    <citation type="journal article" date="2014" name="PLoS Genet.">
        <title>Analysis of the Phlebiopsis gigantea genome, transcriptome and secretome provides insight into its pioneer colonization strategies of wood.</title>
        <authorList>
            <person name="Hori C."/>
            <person name="Ishida T."/>
            <person name="Igarashi K."/>
            <person name="Samejima M."/>
            <person name="Suzuki H."/>
            <person name="Master E."/>
            <person name="Ferreira P."/>
            <person name="Ruiz-Duenas F.J."/>
            <person name="Held B."/>
            <person name="Canessa P."/>
            <person name="Larrondo L.F."/>
            <person name="Schmoll M."/>
            <person name="Druzhinina I.S."/>
            <person name="Kubicek C.P."/>
            <person name="Gaskell J.A."/>
            <person name="Kersten P."/>
            <person name="St John F."/>
            <person name="Glasner J."/>
            <person name="Sabat G."/>
            <person name="Splinter BonDurant S."/>
            <person name="Syed K."/>
            <person name="Yadav J."/>
            <person name="Mgbeahuruike A.C."/>
            <person name="Kovalchuk A."/>
            <person name="Asiegbu F.O."/>
            <person name="Lackner G."/>
            <person name="Hoffmeister D."/>
            <person name="Rencoret J."/>
            <person name="Gutierrez A."/>
            <person name="Sun H."/>
            <person name="Lindquist E."/>
            <person name="Barry K."/>
            <person name="Riley R."/>
            <person name="Grigoriev I.V."/>
            <person name="Henrissat B."/>
            <person name="Kues U."/>
            <person name="Berka R.M."/>
            <person name="Martinez A.T."/>
            <person name="Covert S.F."/>
            <person name="Blanchette R.A."/>
            <person name="Cullen D."/>
        </authorList>
    </citation>
    <scope>NUCLEOTIDE SEQUENCE [LARGE SCALE GENOMIC DNA]</scope>
    <source>
        <strain evidence="1 2">11061_1 CR5-6</strain>
    </source>
</reference>